<reference evidence="2" key="1">
    <citation type="journal article" date="2013" name="Mol. Plant Microbe Interact.">
        <title>Global aspects of pacC regulation of pathogenicity genes in Colletotrichum gloeosporioides as revealed by transcriptome analysis.</title>
        <authorList>
            <person name="Alkan N."/>
            <person name="Meng X."/>
            <person name="Friedlander G."/>
            <person name="Reuveni E."/>
            <person name="Sukno S."/>
            <person name="Sherman A."/>
            <person name="Thon M."/>
            <person name="Fluhr R."/>
            <person name="Prusky D."/>
        </authorList>
    </citation>
    <scope>NUCLEOTIDE SEQUENCE [LARGE SCALE GENOMIC DNA]</scope>
    <source>
        <strain evidence="2">Cg-14</strain>
    </source>
</reference>
<proteinExistence type="predicted"/>
<sequence length="66" mass="6994">MSVQISDARTRWDPEVKIRGYKHGATPPPHLDLGIGNSSSQGRFIATGALRLADQSCAEGSLPSTS</sequence>
<organism evidence="1 2">
    <name type="scientific">Colletotrichum gloeosporioides (strain Cg-14)</name>
    <name type="common">Anthracnose fungus</name>
    <name type="synonym">Glomerella cingulata</name>
    <dbReference type="NCBI Taxonomy" id="1237896"/>
    <lineage>
        <taxon>Eukaryota</taxon>
        <taxon>Fungi</taxon>
        <taxon>Dikarya</taxon>
        <taxon>Ascomycota</taxon>
        <taxon>Pezizomycotina</taxon>
        <taxon>Sordariomycetes</taxon>
        <taxon>Hypocreomycetidae</taxon>
        <taxon>Glomerellales</taxon>
        <taxon>Glomerellaceae</taxon>
        <taxon>Colletotrichum</taxon>
        <taxon>Colletotrichum gloeosporioides species complex</taxon>
    </lineage>
</organism>
<gene>
    <name evidence="1" type="ORF">CGLO_16870</name>
</gene>
<comment type="caution">
    <text evidence="1">The sequence shown here is derived from an EMBL/GenBank/DDBJ whole genome shotgun (WGS) entry which is preliminary data.</text>
</comment>
<dbReference type="AlphaFoldDB" id="T0JY06"/>
<dbReference type="EMBL" id="AMYD01004013">
    <property type="protein sequence ID" value="EQB44389.1"/>
    <property type="molecule type" value="Genomic_DNA"/>
</dbReference>
<dbReference type="Proteomes" id="UP000015530">
    <property type="component" value="Unassembled WGS sequence"/>
</dbReference>
<evidence type="ECO:0000313" key="2">
    <source>
        <dbReference type="Proteomes" id="UP000015530"/>
    </source>
</evidence>
<accession>T0JY06</accession>
<dbReference type="HOGENOM" id="CLU_2831058_0_0_1"/>
<evidence type="ECO:0000313" key="1">
    <source>
        <dbReference type="EMBL" id="EQB44389.1"/>
    </source>
</evidence>
<name>T0JY06_COLGC</name>
<protein>
    <submittedName>
        <fullName evidence="1">Uncharacterized protein</fullName>
    </submittedName>
</protein>